<comment type="caution">
    <text evidence="2">The sequence shown here is derived from an EMBL/GenBank/DDBJ whole genome shotgun (WGS) entry which is preliminary data.</text>
</comment>
<feature type="signal peptide" evidence="1">
    <location>
        <begin position="1"/>
        <end position="23"/>
    </location>
</feature>
<accession>A0ABY1Q5L0</accession>
<keyword evidence="1" id="KW-0732">Signal</keyword>
<feature type="chain" id="PRO_5045227528" evidence="1">
    <location>
        <begin position="24"/>
        <end position="353"/>
    </location>
</feature>
<dbReference type="EMBL" id="FXUL01000007">
    <property type="protein sequence ID" value="SMP60552.1"/>
    <property type="molecule type" value="Genomic_DNA"/>
</dbReference>
<keyword evidence="2" id="KW-0378">Hydrolase</keyword>
<dbReference type="Gene3D" id="3.40.50.1820">
    <property type="entry name" value="alpha/beta hydrolase"/>
    <property type="match status" value="1"/>
</dbReference>
<evidence type="ECO:0000313" key="2">
    <source>
        <dbReference type="EMBL" id="SMP60552.1"/>
    </source>
</evidence>
<gene>
    <name evidence="2" type="ORF">SAMN06295970_10719</name>
</gene>
<dbReference type="InterPro" id="IPR016986">
    <property type="entry name" value="UCP031982_abhydr"/>
</dbReference>
<evidence type="ECO:0000256" key="1">
    <source>
        <dbReference type="SAM" id="SignalP"/>
    </source>
</evidence>
<dbReference type="GO" id="GO:0016787">
    <property type="term" value="F:hydrolase activity"/>
    <property type="evidence" value="ECO:0007669"/>
    <property type="project" value="UniProtKB-KW"/>
</dbReference>
<reference evidence="2 3" key="1">
    <citation type="submission" date="2017-05" db="EMBL/GenBank/DDBJ databases">
        <authorList>
            <person name="Varghese N."/>
            <person name="Submissions S."/>
        </authorList>
    </citation>
    <scope>NUCLEOTIDE SEQUENCE [LARGE SCALE GENOMIC DNA]</scope>
    <source>
        <strain evidence="2 3">DSM 26001</strain>
    </source>
</reference>
<evidence type="ECO:0000313" key="3">
    <source>
        <dbReference type="Proteomes" id="UP001158049"/>
    </source>
</evidence>
<proteinExistence type="predicted"/>
<keyword evidence="3" id="KW-1185">Reference proteome</keyword>
<dbReference type="SUPFAM" id="SSF53474">
    <property type="entry name" value="alpha/beta-Hydrolases"/>
    <property type="match status" value="1"/>
</dbReference>
<protein>
    <submittedName>
        <fullName evidence="2">Predicted dienelactone hydrolase</fullName>
    </submittedName>
</protein>
<dbReference type="PIRSF" id="PIRSF031982">
    <property type="entry name" value="UCP031982_abhydr"/>
    <property type="match status" value="1"/>
</dbReference>
<name>A0ABY1Q5L0_9BURK</name>
<organism evidence="2 3">
    <name type="scientific">Noviherbaspirillum suwonense</name>
    <dbReference type="NCBI Taxonomy" id="1224511"/>
    <lineage>
        <taxon>Bacteria</taxon>
        <taxon>Pseudomonadati</taxon>
        <taxon>Pseudomonadota</taxon>
        <taxon>Betaproteobacteria</taxon>
        <taxon>Burkholderiales</taxon>
        <taxon>Oxalobacteraceae</taxon>
        <taxon>Noviherbaspirillum</taxon>
    </lineage>
</organism>
<dbReference type="PROSITE" id="PS51257">
    <property type="entry name" value="PROKAR_LIPOPROTEIN"/>
    <property type="match status" value="1"/>
</dbReference>
<dbReference type="InterPro" id="IPR029058">
    <property type="entry name" value="AB_hydrolase_fold"/>
</dbReference>
<sequence>MRLAPAWIFTLVILLGSACPAFASVGMVELASNPSSGPVTIFYPASAEAQLHRRDAFQFELALNAAPAPGNHRLIVISHGSPASPWVYLELTRTLVLAGFTVAMPEHHADNYKDDSEPGPPSWKRRPIEVSRAIDRLRDDPQFARSLDFTRVGMYGMSAGGHTALSLAGGRWSPSRLRTHCQQHLVDDFHACAGLSTSLTGGPLDRLKLAVVESIINHKLDDETWYEHTDPRIVAIVAGVPFAADFDPASLAQPPVALALVTARLDRWLVPRFHSDAILAVCRSCEHLADMPGGGHGALLAPLPPDMARLTATLIGDPPGFDRQAEVTRLNETITAFFIRTLAPAQDRAPTPR</sequence>
<dbReference type="Proteomes" id="UP001158049">
    <property type="component" value="Unassembled WGS sequence"/>
</dbReference>